<evidence type="ECO:0000256" key="1">
    <source>
        <dbReference type="SAM" id="MobiDB-lite"/>
    </source>
</evidence>
<dbReference type="InterPro" id="IPR007742">
    <property type="entry name" value="NosD_dom"/>
</dbReference>
<keyword evidence="4" id="KW-1185">Reference proteome</keyword>
<reference evidence="3 4" key="1">
    <citation type="journal article" date="2023" name="Int. J. Syst. Evol. Microbiol.">
        <title>Methylocystis iwaonis sp. nov., a type II methane-oxidizing bacterium from surface soil of a rice paddy field in Japan, and emended description of the genus Methylocystis (ex Whittenbury et al. 1970) Bowman et al. 1993.</title>
        <authorList>
            <person name="Kaise H."/>
            <person name="Sawadogo J.B."/>
            <person name="Alam M.S."/>
            <person name="Ueno C."/>
            <person name="Dianou D."/>
            <person name="Shinjo R."/>
            <person name="Asakawa S."/>
        </authorList>
    </citation>
    <scope>NUCLEOTIDE SEQUENCE [LARGE SCALE GENOMIC DNA]</scope>
    <source>
        <strain evidence="3 4">SS37A-Re</strain>
    </source>
</reference>
<name>A0ABM8EDE9_9HYPH</name>
<evidence type="ECO:0000313" key="3">
    <source>
        <dbReference type="EMBL" id="BDV36034.1"/>
    </source>
</evidence>
<evidence type="ECO:0000259" key="2">
    <source>
        <dbReference type="Pfam" id="PF05048"/>
    </source>
</evidence>
<geneLocation type="plasmid" evidence="3 4">
    <name>pSS37A-Re-1</name>
</geneLocation>
<dbReference type="InterPro" id="IPR011050">
    <property type="entry name" value="Pectin_lyase_fold/virulence"/>
</dbReference>
<sequence length="240" mass="25820">MSNIEISNSTFRHNGLTFNFLKRARISGNRFEDVAAGGSGVYGYNLDNSSIDHNVFKNVYQGMSIVLGDVENQGRNIIVSDNVGLGISRMGIEIQGKAPPRPGESRNLLVQGNRFSTWNNPAADTIGYSIVTDGGVGTKVIGNYVQTTLRTGIGIEISGENAVAERNYVDGFEVGITAYSAGDVITGNTIINSAHRPASTFGRSDVTVSNNDTVKVENQAPFEPDDPGDRRCIIQPSEHH</sequence>
<dbReference type="EMBL" id="AP027143">
    <property type="protein sequence ID" value="BDV36034.1"/>
    <property type="molecule type" value="Genomic_DNA"/>
</dbReference>
<keyword evidence="3" id="KW-0614">Plasmid</keyword>
<gene>
    <name evidence="3" type="ORF">SS37A_35640</name>
</gene>
<feature type="region of interest" description="Disordered" evidence="1">
    <location>
        <begin position="199"/>
        <end position="230"/>
    </location>
</feature>
<dbReference type="Proteomes" id="UP001317629">
    <property type="component" value="Plasmid pSS37A-Re-1"/>
</dbReference>
<accession>A0ABM8EDE9</accession>
<dbReference type="InterPro" id="IPR012334">
    <property type="entry name" value="Pectin_lyas_fold"/>
</dbReference>
<dbReference type="Pfam" id="PF05048">
    <property type="entry name" value="NosD"/>
    <property type="match status" value="1"/>
</dbReference>
<dbReference type="SUPFAM" id="SSF51126">
    <property type="entry name" value="Pectin lyase-like"/>
    <property type="match status" value="1"/>
</dbReference>
<organism evidence="3 4">
    <name type="scientific">Methylocystis iwaonis</name>
    <dbReference type="NCBI Taxonomy" id="2885079"/>
    <lineage>
        <taxon>Bacteria</taxon>
        <taxon>Pseudomonadati</taxon>
        <taxon>Pseudomonadota</taxon>
        <taxon>Alphaproteobacteria</taxon>
        <taxon>Hyphomicrobiales</taxon>
        <taxon>Methylocystaceae</taxon>
        <taxon>Methylocystis</taxon>
    </lineage>
</organism>
<dbReference type="Gene3D" id="2.160.20.10">
    <property type="entry name" value="Single-stranded right-handed beta-helix, Pectin lyase-like"/>
    <property type="match status" value="1"/>
</dbReference>
<proteinExistence type="predicted"/>
<evidence type="ECO:0000313" key="4">
    <source>
        <dbReference type="Proteomes" id="UP001317629"/>
    </source>
</evidence>
<protein>
    <recommendedName>
        <fullName evidence="2">Periplasmic copper-binding protein NosD beta helix domain-containing protein</fullName>
    </recommendedName>
</protein>
<feature type="domain" description="Periplasmic copper-binding protein NosD beta helix" evidence="2">
    <location>
        <begin position="4"/>
        <end position="194"/>
    </location>
</feature>